<sequence length="159" mass="17585">MFKSASQLRASPSPSRSPSPLSKLSSQVFRPSSPACPPQPAVITSNINQTIIPSSPSPSPSAYSDASTVPDHDTNNHLSSRSSSPSNVYKRRSLHEDEDSVGVDPWLVRVVLDLYDNQRFDWMMIAGPIHRMWGVETSSAAVLAILQRNGRIQRTVWWD</sequence>
<feature type="region of interest" description="Disordered" evidence="1">
    <location>
        <begin position="1"/>
        <end position="95"/>
    </location>
</feature>
<dbReference type="Proteomes" id="UP000250140">
    <property type="component" value="Unassembled WGS sequence"/>
</dbReference>
<dbReference type="EMBL" id="KV748552">
    <property type="protein sequence ID" value="OCL14635.1"/>
    <property type="molecule type" value="Genomic_DNA"/>
</dbReference>
<protein>
    <submittedName>
        <fullName evidence="2">Uncharacterized protein</fullName>
    </submittedName>
</protein>
<dbReference type="AlphaFoldDB" id="A0A8E2FCG3"/>
<feature type="compositionally biased region" description="Low complexity" evidence="1">
    <location>
        <begin position="1"/>
        <end position="27"/>
    </location>
</feature>
<keyword evidence="3" id="KW-1185">Reference proteome</keyword>
<proteinExistence type="predicted"/>
<name>A0A8E2FCG3_9PEZI</name>
<evidence type="ECO:0000256" key="1">
    <source>
        <dbReference type="SAM" id="MobiDB-lite"/>
    </source>
</evidence>
<organism evidence="2 3">
    <name type="scientific">Glonium stellatum</name>
    <dbReference type="NCBI Taxonomy" id="574774"/>
    <lineage>
        <taxon>Eukaryota</taxon>
        <taxon>Fungi</taxon>
        <taxon>Dikarya</taxon>
        <taxon>Ascomycota</taxon>
        <taxon>Pezizomycotina</taxon>
        <taxon>Dothideomycetes</taxon>
        <taxon>Pleosporomycetidae</taxon>
        <taxon>Gloniales</taxon>
        <taxon>Gloniaceae</taxon>
        <taxon>Glonium</taxon>
    </lineage>
</organism>
<gene>
    <name evidence="2" type="ORF">AOQ84DRAFT_220655</name>
</gene>
<evidence type="ECO:0000313" key="3">
    <source>
        <dbReference type="Proteomes" id="UP000250140"/>
    </source>
</evidence>
<accession>A0A8E2FCG3</accession>
<reference evidence="2 3" key="1">
    <citation type="journal article" date="2016" name="Nat. Commun.">
        <title>Ectomycorrhizal ecology is imprinted in the genome of the dominant symbiotic fungus Cenococcum geophilum.</title>
        <authorList>
            <consortium name="DOE Joint Genome Institute"/>
            <person name="Peter M."/>
            <person name="Kohler A."/>
            <person name="Ohm R.A."/>
            <person name="Kuo A."/>
            <person name="Krutzmann J."/>
            <person name="Morin E."/>
            <person name="Arend M."/>
            <person name="Barry K.W."/>
            <person name="Binder M."/>
            <person name="Choi C."/>
            <person name="Clum A."/>
            <person name="Copeland A."/>
            <person name="Grisel N."/>
            <person name="Haridas S."/>
            <person name="Kipfer T."/>
            <person name="LaButti K."/>
            <person name="Lindquist E."/>
            <person name="Lipzen A."/>
            <person name="Maire R."/>
            <person name="Meier B."/>
            <person name="Mihaltcheva S."/>
            <person name="Molinier V."/>
            <person name="Murat C."/>
            <person name="Poggeler S."/>
            <person name="Quandt C.A."/>
            <person name="Sperisen C."/>
            <person name="Tritt A."/>
            <person name="Tisserant E."/>
            <person name="Crous P.W."/>
            <person name="Henrissat B."/>
            <person name="Nehls U."/>
            <person name="Egli S."/>
            <person name="Spatafora J.W."/>
            <person name="Grigoriev I.V."/>
            <person name="Martin F.M."/>
        </authorList>
    </citation>
    <scope>NUCLEOTIDE SEQUENCE [LARGE SCALE GENOMIC DNA]</scope>
    <source>
        <strain evidence="2 3">CBS 207.34</strain>
    </source>
</reference>
<dbReference type="OrthoDB" id="3943860at2759"/>
<evidence type="ECO:0000313" key="2">
    <source>
        <dbReference type="EMBL" id="OCL14635.1"/>
    </source>
</evidence>
<feature type="compositionally biased region" description="Polar residues" evidence="1">
    <location>
        <begin position="42"/>
        <end position="52"/>
    </location>
</feature>